<comment type="function">
    <text evidence="7">Translation factor necessary for the incorporation of selenocysteine into proteins. It probably replaces EF-Tu for the insertion of selenocysteine directed by the UGA codon. SelB binds GTP and GDP.</text>
</comment>
<dbReference type="InterPro" id="IPR009001">
    <property type="entry name" value="Transl_elong_EF1A/Init_IF2_C"/>
</dbReference>
<feature type="domain" description="Tr-type G" evidence="9">
    <location>
        <begin position="1"/>
        <end position="173"/>
    </location>
</feature>
<dbReference type="Pfam" id="PF09107">
    <property type="entry name" value="WHD_3rd_SelB"/>
    <property type="match status" value="1"/>
</dbReference>
<dbReference type="Gene3D" id="2.40.30.10">
    <property type="entry name" value="Translation factors"/>
    <property type="match status" value="1"/>
</dbReference>
<dbReference type="InterPro" id="IPR036390">
    <property type="entry name" value="WH_DNA-bd_sf"/>
</dbReference>
<keyword evidence="3" id="KW-0963">Cytoplasm</keyword>
<evidence type="ECO:0000256" key="4">
    <source>
        <dbReference type="ARBA" id="ARBA00022741"/>
    </source>
</evidence>
<dbReference type="InterPro" id="IPR036388">
    <property type="entry name" value="WH-like_DNA-bd_sf"/>
</dbReference>
<dbReference type="CDD" id="cd03696">
    <property type="entry name" value="SelB_II"/>
    <property type="match status" value="1"/>
</dbReference>
<protein>
    <recommendedName>
        <fullName evidence="2">Selenocysteine-specific elongation factor</fullName>
    </recommendedName>
    <alternativeName>
        <fullName evidence="8">SelB translation factor</fullName>
    </alternativeName>
</protein>
<sequence length="650" mass="69260">MIVGTAGHIDHGKTSLVRALTGVETDRLKEEKARGISIELGYAYAPLADGGVLGYVDVPGHEKLVHTMAAGACGIDFGLLVVAADDGVMPQTREHLAILGLLGVDQGAVAITKADRVDAARLDAVRADVTTLLQGGPLAGAPMFATDATRDGDPGVEALRRQLEDRAHAAAARNADGLFRLAVDRVFTLPGHGTMVTGTVFSGRTAAGDERARLVLAPAGTPVRVRSIHAQNRPSDEARAGQRCALNLAGTGRDAIARGDWIADARAFRPTRNLDVELELLPDAAATLGNWAPLHLHLGTARRLAHAVPLSDDGIAPGARGRVQLVVDEALCAAPGDRFIVRDAQASRTIGGGRVLDPDAPARRRRSPQRLAWLDGVAAMLDGGGLEALLREAAQGIDEAALVRLLGRPPDQLVLPEGARWLAPRGGARIAIADAQRHALHAQIERALAEFHLQAPDEPGPEATRLRRIAVPTVSAALWQVLLDGLADAGRIQRKGPWLHLPGHTVAMDADDAALSQRLLARLDEGGFEPPWVRDLARIEAEPEERVRRLLRMLALQGDAHQVVRDLFYHRERMQALAALATTIADATGAIAAAGFRDATGLGRKRAIQILEHFDRTGLTRRVRDSHVLREDSAWLQALRATSAADAPGH</sequence>
<accession>A0ABV6T0E3</accession>
<dbReference type="Gene3D" id="1.10.10.2770">
    <property type="match status" value="1"/>
</dbReference>
<dbReference type="Pfam" id="PF25461">
    <property type="entry name" value="Beta-barrel_SelB"/>
    <property type="match status" value="1"/>
</dbReference>
<dbReference type="InterPro" id="IPR057335">
    <property type="entry name" value="Beta-barrel_SelB"/>
</dbReference>
<dbReference type="PANTHER" id="PTHR43721">
    <property type="entry name" value="ELONGATION FACTOR TU-RELATED"/>
    <property type="match status" value="1"/>
</dbReference>
<dbReference type="PROSITE" id="PS00301">
    <property type="entry name" value="G_TR_1"/>
    <property type="match status" value="1"/>
</dbReference>
<dbReference type="CDD" id="cd15491">
    <property type="entry name" value="selB_III"/>
    <property type="match status" value="1"/>
</dbReference>
<evidence type="ECO:0000313" key="10">
    <source>
        <dbReference type="EMBL" id="MFC0718662.1"/>
    </source>
</evidence>
<dbReference type="NCBIfam" id="TIGR00475">
    <property type="entry name" value="selB"/>
    <property type="match status" value="1"/>
</dbReference>
<dbReference type="Proteomes" id="UP001589898">
    <property type="component" value="Unassembled WGS sequence"/>
</dbReference>
<dbReference type="InterPro" id="IPR027417">
    <property type="entry name" value="P-loop_NTPase"/>
</dbReference>
<dbReference type="SUPFAM" id="SSF52540">
    <property type="entry name" value="P-loop containing nucleoside triphosphate hydrolases"/>
    <property type="match status" value="1"/>
</dbReference>
<dbReference type="SUPFAM" id="SSF46785">
    <property type="entry name" value="Winged helix' DNA-binding domain"/>
    <property type="match status" value="3"/>
</dbReference>
<comment type="caution">
    <text evidence="10">The sequence shown here is derived from an EMBL/GenBank/DDBJ whole genome shotgun (WGS) entry which is preliminary data.</text>
</comment>
<evidence type="ECO:0000256" key="5">
    <source>
        <dbReference type="ARBA" id="ARBA00022917"/>
    </source>
</evidence>
<dbReference type="Gene3D" id="3.40.50.300">
    <property type="entry name" value="P-loop containing nucleotide triphosphate hydrolases"/>
    <property type="match status" value="1"/>
</dbReference>
<name>A0ABV6T0E3_9GAMM</name>
<dbReference type="CDD" id="cd04171">
    <property type="entry name" value="SelB"/>
    <property type="match status" value="1"/>
</dbReference>
<dbReference type="EMBL" id="JBHLTF010000033">
    <property type="protein sequence ID" value="MFC0718662.1"/>
    <property type="molecule type" value="Genomic_DNA"/>
</dbReference>
<evidence type="ECO:0000256" key="6">
    <source>
        <dbReference type="ARBA" id="ARBA00023134"/>
    </source>
</evidence>
<evidence type="ECO:0000256" key="1">
    <source>
        <dbReference type="ARBA" id="ARBA00004496"/>
    </source>
</evidence>
<dbReference type="InterPro" id="IPR004535">
    <property type="entry name" value="Transl_elong_SelB"/>
</dbReference>
<evidence type="ECO:0000256" key="2">
    <source>
        <dbReference type="ARBA" id="ARBA00015953"/>
    </source>
</evidence>
<reference evidence="10 11" key="1">
    <citation type="submission" date="2024-09" db="EMBL/GenBank/DDBJ databases">
        <authorList>
            <person name="Sun Q."/>
            <person name="Mori K."/>
        </authorList>
    </citation>
    <scope>NUCLEOTIDE SEQUENCE [LARGE SCALE GENOMIC DNA]</scope>
    <source>
        <strain evidence="10 11">KCTC 52403</strain>
    </source>
</reference>
<keyword evidence="4" id="KW-0547">Nucleotide-binding</keyword>
<keyword evidence="6" id="KW-0342">GTP-binding</keyword>
<comment type="subcellular location">
    <subcellularLocation>
        <location evidence="1">Cytoplasm</location>
    </subcellularLocation>
</comment>
<keyword evidence="11" id="KW-1185">Reference proteome</keyword>
<keyword evidence="5" id="KW-0648">Protein biosynthesis</keyword>
<dbReference type="InterPro" id="IPR015190">
    <property type="entry name" value="Elong_fac_SelB-wing-hlx_typ-2"/>
</dbReference>
<dbReference type="SUPFAM" id="SSF50447">
    <property type="entry name" value="Translation proteins"/>
    <property type="match status" value="1"/>
</dbReference>
<dbReference type="SUPFAM" id="SSF50465">
    <property type="entry name" value="EF-Tu/eEF-1alpha/eIF2-gamma C-terminal domain"/>
    <property type="match status" value="1"/>
</dbReference>
<dbReference type="InterPro" id="IPR031157">
    <property type="entry name" value="G_TR_CS"/>
</dbReference>
<dbReference type="InterPro" id="IPR009000">
    <property type="entry name" value="Transl_B-barrel_sf"/>
</dbReference>
<dbReference type="RefSeq" id="WP_189494745.1">
    <property type="nucleotide sequence ID" value="NZ_BMZT01000002.1"/>
</dbReference>
<dbReference type="PANTHER" id="PTHR43721:SF22">
    <property type="entry name" value="ELONGATION FACTOR TU, MITOCHONDRIAL"/>
    <property type="match status" value="1"/>
</dbReference>
<dbReference type="InterPro" id="IPR015191">
    <property type="entry name" value="SelB_WHD4"/>
</dbReference>
<keyword evidence="10" id="KW-0251">Elongation factor</keyword>
<dbReference type="Gene3D" id="1.10.10.10">
    <property type="entry name" value="Winged helix-like DNA-binding domain superfamily/Winged helix DNA-binding domain"/>
    <property type="match status" value="1"/>
</dbReference>
<evidence type="ECO:0000256" key="7">
    <source>
        <dbReference type="ARBA" id="ARBA00025526"/>
    </source>
</evidence>
<evidence type="ECO:0000259" key="9">
    <source>
        <dbReference type="PROSITE" id="PS51722"/>
    </source>
</evidence>
<dbReference type="Pfam" id="PF09106">
    <property type="entry name" value="WHD_2nd_SelB"/>
    <property type="match status" value="1"/>
</dbReference>
<dbReference type="PROSITE" id="PS51722">
    <property type="entry name" value="G_TR_2"/>
    <property type="match status" value="1"/>
</dbReference>
<proteinExistence type="predicted"/>
<dbReference type="Pfam" id="PF21214">
    <property type="entry name" value="WHD_2nd_SelB_bact"/>
    <property type="match status" value="1"/>
</dbReference>
<dbReference type="InterPro" id="IPR000795">
    <property type="entry name" value="T_Tr_GTP-bd_dom"/>
</dbReference>
<evidence type="ECO:0000256" key="8">
    <source>
        <dbReference type="ARBA" id="ARBA00031615"/>
    </source>
</evidence>
<gene>
    <name evidence="10" type="primary">selB</name>
    <name evidence="10" type="ORF">ACFFFU_13065</name>
</gene>
<dbReference type="InterPro" id="IPR004161">
    <property type="entry name" value="EFTu-like_2"/>
</dbReference>
<dbReference type="Pfam" id="PF03144">
    <property type="entry name" value="GTP_EFTU_D2"/>
    <property type="match status" value="1"/>
</dbReference>
<dbReference type="GO" id="GO:0003746">
    <property type="term" value="F:translation elongation factor activity"/>
    <property type="evidence" value="ECO:0007669"/>
    <property type="project" value="UniProtKB-KW"/>
</dbReference>
<evidence type="ECO:0000313" key="11">
    <source>
        <dbReference type="Proteomes" id="UP001589898"/>
    </source>
</evidence>
<evidence type="ECO:0000256" key="3">
    <source>
        <dbReference type="ARBA" id="ARBA00022490"/>
    </source>
</evidence>
<dbReference type="Pfam" id="PF00009">
    <property type="entry name" value="GTP_EFTU"/>
    <property type="match status" value="1"/>
</dbReference>
<dbReference type="InterPro" id="IPR048931">
    <property type="entry name" value="WHD_2nd_SelB_bact"/>
</dbReference>
<dbReference type="InterPro" id="IPR050055">
    <property type="entry name" value="EF-Tu_GTPase"/>
</dbReference>
<organism evidence="10 11">
    <name type="scientific">Luteimonas padinae</name>
    <dbReference type="NCBI Taxonomy" id="1714359"/>
    <lineage>
        <taxon>Bacteria</taxon>
        <taxon>Pseudomonadati</taxon>
        <taxon>Pseudomonadota</taxon>
        <taxon>Gammaproteobacteria</taxon>
        <taxon>Lysobacterales</taxon>
        <taxon>Lysobacteraceae</taxon>
        <taxon>Luteimonas</taxon>
    </lineage>
</organism>